<organism evidence="1 2">
    <name type="scientific">Gluconobacter potus</name>
    <dbReference type="NCBI Taxonomy" id="2724927"/>
    <lineage>
        <taxon>Bacteria</taxon>
        <taxon>Pseudomonadati</taxon>
        <taxon>Pseudomonadota</taxon>
        <taxon>Alphaproteobacteria</taxon>
        <taxon>Acetobacterales</taxon>
        <taxon>Acetobacteraceae</taxon>
        <taxon>Gluconobacter</taxon>
    </lineage>
</organism>
<reference evidence="1 2" key="1">
    <citation type="submission" date="2015-06" db="EMBL/GenBank/DDBJ databases">
        <title>Improved classification and identification of acetic acid bacteria using matrix-assisted laser desorption/ionization time-of-flight mass spectrometry; Gluconobacter nephelii and Gluconobacter uchimurae are later heterotypic synonyms of Gluconobacter japonicus and Gluconobacter oxydans, respectively.</title>
        <authorList>
            <person name="Li L."/>
            <person name="Cleenwerck I."/>
            <person name="De Vuyst L."/>
            <person name="Vandamme P."/>
        </authorList>
    </citation>
    <scope>NUCLEOTIDE SEQUENCE [LARGE SCALE GENOMIC DNA]</scope>
    <source>
        <strain evidence="1 2">LMG 1764</strain>
    </source>
</reference>
<dbReference type="EMBL" id="LHZB01000118">
    <property type="protein sequence ID" value="KXV00159.1"/>
    <property type="molecule type" value="Genomic_DNA"/>
</dbReference>
<dbReference type="Proteomes" id="UP000075573">
    <property type="component" value="Unassembled WGS sequence"/>
</dbReference>
<proteinExistence type="predicted"/>
<dbReference type="AlphaFoldDB" id="A0A149QS66"/>
<gene>
    <name evidence="1" type="ORF">AD929_13240</name>
</gene>
<sequence length="137" mass="14735">MRDTTEQTIDIPRLSAAVSRFASTQDERDPSGWAGGILAEVLEAAPGVKEDISRHLALEETLDGDVGDFQVDATSIRAALDGVDEDRAELFVEALSVAAHAEIDEGFDWSDFDRLASEAARLDVSEDVSVSSPGMRL</sequence>
<protein>
    <submittedName>
        <fullName evidence="1">Uncharacterized protein</fullName>
    </submittedName>
</protein>
<evidence type="ECO:0000313" key="1">
    <source>
        <dbReference type="EMBL" id="KXV00159.1"/>
    </source>
</evidence>
<accession>A0A149QS66</accession>
<comment type="caution">
    <text evidence="1">The sequence shown here is derived from an EMBL/GenBank/DDBJ whole genome shotgun (WGS) entry which is preliminary data.</text>
</comment>
<name>A0A149QS66_9PROT</name>
<dbReference type="PATRIC" id="fig|442.7.peg.3460"/>
<dbReference type="RefSeq" id="WP_062497455.1">
    <property type="nucleotide sequence ID" value="NZ_LHZB01000118.1"/>
</dbReference>
<evidence type="ECO:0000313" key="2">
    <source>
        <dbReference type="Proteomes" id="UP000075573"/>
    </source>
</evidence>